<accession>A0A9Q1FYX1</accession>
<comment type="caution">
    <text evidence="2">The sequence shown here is derived from an EMBL/GenBank/DDBJ whole genome shotgun (WGS) entry which is preliminary data.</text>
</comment>
<gene>
    <name evidence="2" type="ORF">SKAU_G00103860</name>
</gene>
<sequence>MRSSTLAQHSCTLEGACGARRGRPPPPNGDGRTRNLTPSPLWTPNSSTNGATARHGCSSACCRRTRKRARPGPGRGQGPG</sequence>
<proteinExistence type="predicted"/>
<dbReference type="Proteomes" id="UP001152622">
    <property type="component" value="Chromosome 3"/>
</dbReference>
<organism evidence="2 3">
    <name type="scientific">Synaphobranchus kaupii</name>
    <name type="common">Kaup's arrowtooth eel</name>
    <dbReference type="NCBI Taxonomy" id="118154"/>
    <lineage>
        <taxon>Eukaryota</taxon>
        <taxon>Metazoa</taxon>
        <taxon>Chordata</taxon>
        <taxon>Craniata</taxon>
        <taxon>Vertebrata</taxon>
        <taxon>Euteleostomi</taxon>
        <taxon>Actinopterygii</taxon>
        <taxon>Neopterygii</taxon>
        <taxon>Teleostei</taxon>
        <taxon>Anguilliformes</taxon>
        <taxon>Synaphobranchidae</taxon>
        <taxon>Synaphobranchus</taxon>
    </lineage>
</organism>
<keyword evidence="3" id="KW-1185">Reference proteome</keyword>
<evidence type="ECO:0000313" key="2">
    <source>
        <dbReference type="EMBL" id="KAJ8370358.1"/>
    </source>
</evidence>
<evidence type="ECO:0000313" key="3">
    <source>
        <dbReference type="Proteomes" id="UP001152622"/>
    </source>
</evidence>
<dbReference type="EMBL" id="JAINUF010000003">
    <property type="protein sequence ID" value="KAJ8370358.1"/>
    <property type="molecule type" value="Genomic_DNA"/>
</dbReference>
<reference evidence="2" key="1">
    <citation type="journal article" date="2023" name="Science">
        <title>Genome structures resolve the early diversification of teleost fishes.</title>
        <authorList>
            <person name="Parey E."/>
            <person name="Louis A."/>
            <person name="Montfort J."/>
            <person name="Bouchez O."/>
            <person name="Roques C."/>
            <person name="Iampietro C."/>
            <person name="Lluch J."/>
            <person name="Castinel A."/>
            <person name="Donnadieu C."/>
            <person name="Desvignes T."/>
            <person name="Floi Bucao C."/>
            <person name="Jouanno E."/>
            <person name="Wen M."/>
            <person name="Mejri S."/>
            <person name="Dirks R."/>
            <person name="Jansen H."/>
            <person name="Henkel C."/>
            <person name="Chen W.J."/>
            <person name="Zahm M."/>
            <person name="Cabau C."/>
            <person name="Klopp C."/>
            <person name="Thompson A.W."/>
            <person name="Robinson-Rechavi M."/>
            <person name="Braasch I."/>
            <person name="Lecointre G."/>
            <person name="Bobe J."/>
            <person name="Postlethwait J.H."/>
            <person name="Berthelot C."/>
            <person name="Roest Crollius H."/>
            <person name="Guiguen Y."/>
        </authorList>
    </citation>
    <scope>NUCLEOTIDE SEQUENCE</scope>
    <source>
        <strain evidence="2">WJC10195</strain>
    </source>
</reference>
<dbReference type="AlphaFoldDB" id="A0A9Q1FYX1"/>
<feature type="compositionally biased region" description="Polar residues" evidence="1">
    <location>
        <begin position="1"/>
        <end position="11"/>
    </location>
</feature>
<feature type="region of interest" description="Disordered" evidence="1">
    <location>
        <begin position="1"/>
        <end position="80"/>
    </location>
</feature>
<name>A0A9Q1FYX1_SYNKA</name>
<evidence type="ECO:0000256" key="1">
    <source>
        <dbReference type="SAM" id="MobiDB-lite"/>
    </source>
</evidence>
<protein>
    <submittedName>
        <fullName evidence="2">Uncharacterized protein</fullName>
    </submittedName>
</protein>
<feature type="compositionally biased region" description="Polar residues" evidence="1">
    <location>
        <begin position="34"/>
        <end position="51"/>
    </location>
</feature>